<evidence type="ECO:0000256" key="1">
    <source>
        <dbReference type="SAM" id="MobiDB-lite"/>
    </source>
</evidence>
<protein>
    <submittedName>
        <fullName evidence="3">Uncharacterized protein</fullName>
    </submittedName>
</protein>
<sequence>MTVAPTMSAAGLDGPVLFVTVLPAVLVVGTLLAAFVWGSRRRARRQEPPVPLDRAARPRNRGGGRHEPPDRG</sequence>
<dbReference type="RefSeq" id="WP_344328493.1">
    <property type="nucleotide sequence ID" value="NZ_BAAAKJ010000054.1"/>
</dbReference>
<organism evidence="3 4">
    <name type="scientific">Kitasatospora putterlickiae</name>
    <dbReference type="NCBI Taxonomy" id="221725"/>
    <lineage>
        <taxon>Bacteria</taxon>
        <taxon>Bacillati</taxon>
        <taxon>Actinomycetota</taxon>
        <taxon>Actinomycetes</taxon>
        <taxon>Kitasatosporales</taxon>
        <taxon>Streptomycetaceae</taxon>
        <taxon>Kitasatospora</taxon>
    </lineage>
</organism>
<feature type="region of interest" description="Disordered" evidence="1">
    <location>
        <begin position="41"/>
        <end position="72"/>
    </location>
</feature>
<dbReference type="EMBL" id="BAAAKJ010000054">
    <property type="protein sequence ID" value="GAA1387090.1"/>
    <property type="molecule type" value="Genomic_DNA"/>
</dbReference>
<reference evidence="3 4" key="1">
    <citation type="journal article" date="2019" name="Int. J. Syst. Evol. Microbiol.">
        <title>The Global Catalogue of Microorganisms (GCM) 10K type strain sequencing project: providing services to taxonomists for standard genome sequencing and annotation.</title>
        <authorList>
            <consortium name="The Broad Institute Genomics Platform"/>
            <consortium name="The Broad Institute Genome Sequencing Center for Infectious Disease"/>
            <person name="Wu L."/>
            <person name="Ma J."/>
        </authorList>
    </citation>
    <scope>NUCLEOTIDE SEQUENCE [LARGE SCALE GENOMIC DNA]</scope>
    <source>
        <strain evidence="3 4">JCM 12393</strain>
    </source>
</reference>
<dbReference type="InterPro" id="IPR045513">
    <property type="entry name" value="DUF6479"/>
</dbReference>
<gene>
    <name evidence="3" type="ORF">GCM10009639_11740</name>
</gene>
<keyword evidence="2" id="KW-1133">Transmembrane helix</keyword>
<comment type="caution">
    <text evidence="3">The sequence shown here is derived from an EMBL/GenBank/DDBJ whole genome shotgun (WGS) entry which is preliminary data.</text>
</comment>
<accession>A0ABN1XQ10</accession>
<keyword evidence="2" id="KW-0472">Membrane</keyword>
<evidence type="ECO:0000313" key="4">
    <source>
        <dbReference type="Proteomes" id="UP001499863"/>
    </source>
</evidence>
<keyword evidence="4" id="KW-1185">Reference proteome</keyword>
<dbReference type="Pfam" id="PF20087">
    <property type="entry name" value="DUF6479"/>
    <property type="match status" value="1"/>
</dbReference>
<dbReference type="Proteomes" id="UP001499863">
    <property type="component" value="Unassembled WGS sequence"/>
</dbReference>
<evidence type="ECO:0000313" key="3">
    <source>
        <dbReference type="EMBL" id="GAA1387090.1"/>
    </source>
</evidence>
<feature type="transmembrane region" description="Helical" evidence="2">
    <location>
        <begin position="16"/>
        <end position="37"/>
    </location>
</feature>
<proteinExistence type="predicted"/>
<name>A0ABN1XQ10_9ACTN</name>
<evidence type="ECO:0000256" key="2">
    <source>
        <dbReference type="SAM" id="Phobius"/>
    </source>
</evidence>
<keyword evidence="2" id="KW-0812">Transmembrane</keyword>